<dbReference type="SMART" id="SM00220">
    <property type="entry name" value="S_TKc"/>
    <property type="match status" value="1"/>
</dbReference>
<dbReference type="PANTHER" id="PTHR44329">
    <property type="entry name" value="SERINE/THREONINE-PROTEIN KINASE TNNI3K-RELATED"/>
    <property type="match status" value="1"/>
</dbReference>
<evidence type="ECO:0000256" key="1">
    <source>
        <dbReference type="ARBA" id="ARBA00004370"/>
    </source>
</evidence>
<sequence length="1133" mass="122204">MDVDSQPKRKPDVLPPSSEAPRKEQKQPTLFWGRFGSELKELGFIVHKRPAATLVAPCILFVLLGGLGVFGVISGANGVQNSNKDVATSLAVDATVSFKLTVEQAYAPLITFNSFIQQNYNATLQEQQFNSIAEGLLAQLPPNTFQSLQLAPFGNITCEYPNKGHIGLDIFNSSTLRAGALLTLGLGEIVLSGPQNLSQGGGFGAPTRLPIYVPNVPENETFSTGRETPTNVSLDIIYNVSTKTKFWGFVTALILFNDVVDGTNPSLASLAQKGYLYSLIHEPSSSSPTIIGQTDPPPGIDAISVSFPLTNQVWTLYVSSTDGWSPTWTWPVLATVIVISFVITLLVFFMIVSFFKQIESKSLLEEAMQQVKDEKERLSLLLQRQMELIACFERDASSSKQARGSPKRSGSGSGQRSARQSAVDSIERMRQEITSRKSADTGAAEDTDVDDGLCLLELLGQGSFGKVFRGTWRSTEVAIKVMVLPSHMSGKEKREKMLIMEAAISSALCHPNIVQTFTYSIQTIVEGGSKRRRPPTQQELTAPRMLEHSDIVAKVGQETMGASPSITMARRHDQDQRHFQSVMESAVLDPSHSNILVFELDMSNTVEKRSVSSRSTTSGSSGSSSVRSRRRGSTALASGRNQRRNRSAGTEGCNASLVVVEREGVGRVNVKHEGGPVSIDNQDSDLLGGAVGFSDVQRGHGAFLEKRCCPHPDMEVKGEITELIVKEKQSGPANVSLQHIRNIGMAVEAYGMGAAQAKNSVSRFDGSGAVGEVSISLDVSSNNRLGGGGCGVKGLGDRGHGAADEVPPEQGGRKVTEPPENIHNLSQEVSHGLEIRLILEYCDKGSLIDALKGRGFMVPGTGKLNYAAVLDTALDIARAMLHLHLADVLHGDLKAGNVMLKSSGSEGRGVVAKVADFGMAVKFDATGNQTHLSNMFQGTLTHMAPELLLIGRMSKAADVYAYGITLWELFTAQSPFVGAAPALLGYQIVHNILRPSFPLAAPRDYIRLASDCWAPEPSARPSFESILARLGRMRKELRCSTLPLAPYELTSESMVHFLHAEPESPSKLSQQPVRSPHPTYVRSQSNPAIFKSKPAENMLAPVVEDNELQAEVGIQASSDPAVMESKAAAVQST</sequence>
<feature type="compositionally biased region" description="Basic and acidic residues" evidence="6">
    <location>
        <begin position="1"/>
        <end position="12"/>
    </location>
</feature>
<dbReference type="SMART" id="SM01079">
    <property type="entry name" value="CHASE"/>
    <property type="match status" value="1"/>
</dbReference>
<dbReference type="Gene3D" id="3.30.450.350">
    <property type="entry name" value="CHASE domain"/>
    <property type="match status" value="1"/>
</dbReference>
<evidence type="ECO:0000313" key="10">
    <source>
        <dbReference type="EMBL" id="GAX77208.1"/>
    </source>
</evidence>
<dbReference type="InterPro" id="IPR000719">
    <property type="entry name" value="Prot_kinase_dom"/>
</dbReference>
<evidence type="ECO:0008006" key="12">
    <source>
        <dbReference type="Google" id="ProtNLM"/>
    </source>
</evidence>
<dbReference type="STRING" id="1157962.A0A250X2B3"/>
<feature type="domain" description="CHASE" evidence="9">
    <location>
        <begin position="160"/>
        <end position="271"/>
    </location>
</feature>
<accession>A0A250X2B3</accession>
<dbReference type="PANTHER" id="PTHR44329:SF214">
    <property type="entry name" value="PROTEIN KINASE DOMAIN-CONTAINING PROTEIN"/>
    <property type="match status" value="1"/>
</dbReference>
<dbReference type="GO" id="GO:0016020">
    <property type="term" value="C:membrane"/>
    <property type="evidence" value="ECO:0007669"/>
    <property type="project" value="UniProtKB-SubCell"/>
</dbReference>
<organism evidence="10 11">
    <name type="scientific">Chlamydomonas eustigma</name>
    <dbReference type="NCBI Taxonomy" id="1157962"/>
    <lineage>
        <taxon>Eukaryota</taxon>
        <taxon>Viridiplantae</taxon>
        <taxon>Chlorophyta</taxon>
        <taxon>core chlorophytes</taxon>
        <taxon>Chlorophyceae</taxon>
        <taxon>CS clade</taxon>
        <taxon>Chlamydomonadales</taxon>
        <taxon>Chlamydomonadaceae</taxon>
        <taxon>Chlamydomonas</taxon>
    </lineage>
</organism>
<keyword evidence="4 7" id="KW-0472">Membrane</keyword>
<dbReference type="PROSITE" id="PS50011">
    <property type="entry name" value="PROTEIN_KINASE_DOM"/>
    <property type="match status" value="1"/>
</dbReference>
<feature type="transmembrane region" description="Helical" evidence="7">
    <location>
        <begin position="328"/>
        <end position="355"/>
    </location>
</feature>
<feature type="compositionally biased region" description="Low complexity" evidence="6">
    <location>
        <begin position="402"/>
        <end position="421"/>
    </location>
</feature>
<comment type="subcellular location">
    <subcellularLocation>
        <location evidence="1">Membrane</location>
    </subcellularLocation>
</comment>
<name>A0A250X2B3_9CHLO</name>
<gene>
    <name evidence="10" type="ORF">CEUSTIGMA_g4654.t1</name>
</gene>
<dbReference type="Gene3D" id="1.10.510.10">
    <property type="entry name" value="Transferase(Phosphotransferase) domain 1"/>
    <property type="match status" value="1"/>
</dbReference>
<dbReference type="OrthoDB" id="540454at2759"/>
<feature type="transmembrane region" description="Helical" evidence="7">
    <location>
        <begin position="51"/>
        <end position="73"/>
    </location>
</feature>
<feature type="compositionally biased region" description="Low complexity" evidence="6">
    <location>
        <begin position="612"/>
        <end position="626"/>
    </location>
</feature>
<dbReference type="PRINTS" id="PR00109">
    <property type="entry name" value="TYRKINASE"/>
</dbReference>
<dbReference type="InterPro" id="IPR051681">
    <property type="entry name" value="Ser/Thr_Kinases-Pseudokinases"/>
</dbReference>
<evidence type="ECO:0000256" key="3">
    <source>
        <dbReference type="ARBA" id="ARBA00022989"/>
    </source>
</evidence>
<evidence type="ECO:0000259" key="8">
    <source>
        <dbReference type="PROSITE" id="PS50011"/>
    </source>
</evidence>
<keyword evidence="11" id="KW-1185">Reference proteome</keyword>
<dbReference type="InterPro" id="IPR008271">
    <property type="entry name" value="Ser/Thr_kinase_AS"/>
</dbReference>
<keyword evidence="5" id="KW-0175">Coiled coil</keyword>
<proteinExistence type="predicted"/>
<evidence type="ECO:0000256" key="6">
    <source>
        <dbReference type="SAM" id="MobiDB-lite"/>
    </source>
</evidence>
<dbReference type="PROSITE" id="PS50839">
    <property type="entry name" value="CHASE"/>
    <property type="match status" value="1"/>
</dbReference>
<dbReference type="GO" id="GO:0004674">
    <property type="term" value="F:protein serine/threonine kinase activity"/>
    <property type="evidence" value="ECO:0007669"/>
    <property type="project" value="TreeGrafter"/>
</dbReference>
<dbReference type="InterPro" id="IPR042240">
    <property type="entry name" value="CHASE_sf"/>
</dbReference>
<feature type="region of interest" description="Disordered" evidence="6">
    <location>
        <begin position="607"/>
        <end position="650"/>
    </location>
</feature>
<dbReference type="GO" id="GO:0007165">
    <property type="term" value="P:signal transduction"/>
    <property type="evidence" value="ECO:0007669"/>
    <property type="project" value="UniProtKB-ARBA"/>
</dbReference>
<dbReference type="GO" id="GO:0005524">
    <property type="term" value="F:ATP binding"/>
    <property type="evidence" value="ECO:0007669"/>
    <property type="project" value="InterPro"/>
</dbReference>
<evidence type="ECO:0000256" key="4">
    <source>
        <dbReference type="ARBA" id="ARBA00023136"/>
    </source>
</evidence>
<dbReference type="InterPro" id="IPR006189">
    <property type="entry name" value="CHASE_dom"/>
</dbReference>
<dbReference type="Proteomes" id="UP000232323">
    <property type="component" value="Unassembled WGS sequence"/>
</dbReference>
<dbReference type="InterPro" id="IPR001245">
    <property type="entry name" value="Ser-Thr/Tyr_kinase_cat_dom"/>
</dbReference>
<feature type="domain" description="Protein kinase" evidence="8">
    <location>
        <begin position="759"/>
        <end position="1037"/>
    </location>
</feature>
<comment type="caution">
    <text evidence="10">The sequence shown here is derived from an EMBL/GenBank/DDBJ whole genome shotgun (WGS) entry which is preliminary data.</text>
</comment>
<evidence type="ECO:0000256" key="2">
    <source>
        <dbReference type="ARBA" id="ARBA00022692"/>
    </source>
</evidence>
<dbReference type="SUPFAM" id="SSF56112">
    <property type="entry name" value="Protein kinase-like (PK-like)"/>
    <property type="match status" value="1"/>
</dbReference>
<feature type="coiled-coil region" evidence="5">
    <location>
        <begin position="361"/>
        <end position="388"/>
    </location>
</feature>
<dbReference type="InterPro" id="IPR011009">
    <property type="entry name" value="Kinase-like_dom_sf"/>
</dbReference>
<feature type="region of interest" description="Disordered" evidence="6">
    <location>
        <begin position="397"/>
        <end position="421"/>
    </location>
</feature>
<feature type="region of interest" description="Disordered" evidence="6">
    <location>
        <begin position="1061"/>
        <end position="1087"/>
    </location>
</feature>
<reference evidence="10 11" key="1">
    <citation type="submission" date="2017-08" db="EMBL/GenBank/DDBJ databases">
        <title>Acidophilic green algal genome provides insights into adaptation to an acidic environment.</title>
        <authorList>
            <person name="Hirooka S."/>
            <person name="Hirose Y."/>
            <person name="Kanesaki Y."/>
            <person name="Higuchi S."/>
            <person name="Fujiwara T."/>
            <person name="Onuma R."/>
            <person name="Era A."/>
            <person name="Ohbayashi R."/>
            <person name="Uzuka A."/>
            <person name="Nozaki H."/>
            <person name="Yoshikawa H."/>
            <person name="Miyagishima S.Y."/>
        </authorList>
    </citation>
    <scope>NUCLEOTIDE SEQUENCE [LARGE SCALE GENOMIC DNA]</scope>
    <source>
        <strain evidence="10 11">NIES-2499</strain>
    </source>
</reference>
<dbReference type="Pfam" id="PF07714">
    <property type="entry name" value="PK_Tyr_Ser-Thr"/>
    <property type="match status" value="2"/>
</dbReference>
<dbReference type="AlphaFoldDB" id="A0A250X2B3"/>
<evidence type="ECO:0000256" key="7">
    <source>
        <dbReference type="SAM" id="Phobius"/>
    </source>
</evidence>
<keyword evidence="3 7" id="KW-1133">Transmembrane helix</keyword>
<feature type="region of interest" description="Disordered" evidence="6">
    <location>
        <begin position="1"/>
        <end position="26"/>
    </location>
</feature>
<dbReference type="EMBL" id="BEGY01000023">
    <property type="protein sequence ID" value="GAX77208.1"/>
    <property type="molecule type" value="Genomic_DNA"/>
</dbReference>
<keyword evidence="2 7" id="KW-0812">Transmembrane</keyword>
<evidence type="ECO:0000313" key="11">
    <source>
        <dbReference type="Proteomes" id="UP000232323"/>
    </source>
</evidence>
<feature type="region of interest" description="Disordered" evidence="6">
    <location>
        <begin position="798"/>
        <end position="820"/>
    </location>
</feature>
<dbReference type="PROSITE" id="PS00108">
    <property type="entry name" value="PROTEIN_KINASE_ST"/>
    <property type="match status" value="1"/>
</dbReference>
<protein>
    <recommendedName>
        <fullName evidence="12">Protein kinase domain-containing protein</fullName>
    </recommendedName>
</protein>
<evidence type="ECO:0000256" key="5">
    <source>
        <dbReference type="SAM" id="Coils"/>
    </source>
</evidence>
<dbReference type="Gene3D" id="3.30.200.20">
    <property type="entry name" value="Phosphorylase Kinase, domain 1"/>
    <property type="match status" value="1"/>
</dbReference>
<evidence type="ECO:0000259" key="9">
    <source>
        <dbReference type="PROSITE" id="PS50839"/>
    </source>
</evidence>